<name>A0ABC8VDR3_9POAL</name>
<feature type="domain" description="F-box" evidence="1">
    <location>
        <begin position="19"/>
        <end position="59"/>
    </location>
</feature>
<dbReference type="PANTHER" id="PTHR32133:SF380">
    <property type="entry name" value="OS10G0137700 PROTEIN"/>
    <property type="match status" value="1"/>
</dbReference>
<dbReference type="Pfam" id="PF12937">
    <property type="entry name" value="F-box-like"/>
    <property type="match status" value="1"/>
</dbReference>
<dbReference type="InterPro" id="IPR001810">
    <property type="entry name" value="F-box_dom"/>
</dbReference>
<dbReference type="SMART" id="SM00256">
    <property type="entry name" value="FBOX"/>
    <property type="match status" value="1"/>
</dbReference>
<protein>
    <recommendedName>
        <fullName evidence="1">F-box domain-containing protein</fullName>
    </recommendedName>
</protein>
<dbReference type="Proteomes" id="UP001497457">
    <property type="component" value="Chromosome 1b"/>
</dbReference>
<evidence type="ECO:0000313" key="3">
    <source>
        <dbReference type="Proteomes" id="UP001497457"/>
    </source>
</evidence>
<accession>A0ABC8VDR3</accession>
<reference evidence="3" key="1">
    <citation type="submission" date="2024-06" db="EMBL/GenBank/DDBJ databases">
        <authorList>
            <person name="Ryan C."/>
        </authorList>
    </citation>
    <scope>NUCLEOTIDE SEQUENCE [LARGE SCALE GENOMIC DNA]</scope>
</reference>
<dbReference type="Gene3D" id="1.20.1280.50">
    <property type="match status" value="1"/>
</dbReference>
<organism evidence="2 3">
    <name type="scientific">Urochloa decumbens</name>
    <dbReference type="NCBI Taxonomy" id="240449"/>
    <lineage>
        <taxon>Eukaryota</taxon>
        <taxon>Viridiplantae</taxon>
        <taxon>Streptophyta</taxon>
        <taxon>Embryophyta</taxon>
        <taxon>Tracheophyta</taxon>
        <taxon>Spermatophyta</taxon>
        <taxon>Magnoliopsida</taxon>
        <taxon>Liliopsida</taxon>
        <taxon>Poales</taxon>
        <taxon>Poaceae</taxon>
        <taxon>PACMAD clade</taxon>
        <taxon>Panicoideae</taxon>
        <taxon>Panicodae</taxon>
        <taxon>Paniceae</taxon>
        <taxon>Melinidinae</taxon>
        <taxon>Urochloa</taxon>
    </lineage>
</organism>
<proteinExistence type="predicted"/>
<sequence>MARRGRPTAPAPAPPPDNDDILSEILLRLTPAPSSLPRASLVCKRWRRLVTDPAFLRRFRARHRRGAPLLGFFEGTPGILFTPTLEPPDSLPRGCFSLETADADEWRILGCRHGLVLLLHSEQIQVLVWDPVTGEQRRIAVPLGFLTSVGRMVCNGAVLRAAGDVHGGTESSTFQVVLLGNDPELTRAFVCVYSSENGVWRDPISVACPGTFVTCIPSAFVGCSLYWYLIGDSAAILEFDLDMQRLALIDMPVEVPPIVWVIPADGGALGFLYLSNRNVYLWKRAAGGDGVVGWVLWRTIELKNLLPLTSDEALHPKKIIGFAEDDKVLLIGIRTTDFIFTIQLESMKVMQFKSHLSLTRICHPFSSVYTAGMGLDDEHEGNELLLDA</sequence>
<gene>
    <name evidence="2" type="ORF">URODEC1_LOCUS2401</name>
</gene>
<reference evidence="2 3" key="2">
    <citation type="submission" date="2024-10" db="EMBL/GenBank/DDBJ databases">
        <authorList>
            <person name="Ryan C."/>
        </authorList>
    </citation>
    <scope>NUCLEOTIDE SEQUENCE [LARGE SCALE GENOMIC DNA]</scope>
</reference>
<dbReference type="AlphaFoldDB" id="A0ABC8VDR3"/>
<evidence type="ECO:0000259" key="1">
    <source>
        <dbReference type="SMART" id="SM00256"/>
    </source>
</evidence>
<dbReference type="EMBL" id="OZ075111">
    <property type="protein sequence ID" value="CAL4888826.1"/>
    <property type="molecule type" value="Genomic_DNA"/>
</dbReference>
<keyword evidence="3" id="KW-1185">Reference proteome</keyword>
<evidence type="ECO:0000313" key="2">
    <source>
        <dbReference type="EMBL" id="CAL4888826.1"/>
    </source>
</evidence>
<dbReference type="PANTHER" id="PTHR32133">
    <property type="entry name" value="OS07G0120400 PROTEIN"/>
    <property type="match status" value="1"/>
</dbReference>
<dbReference type="InterPro" id="IPR036047">
    <property type="entry name" value="F-box-like_dom_sf"/>
</dbReference>
<dbReference type="SUPFAM" id="SSF81383">
    <property type="entry name" value="F-box domain"/>
    <property type="match status" value="1"/>
</dbReference>